<evidence type="ECO:0000256" key="1">
    <source>
        <dbReference type="SAM" id="SignalP"/>
    </source>
</evidence>
<feature type="chain" id="PRO_5040869206" evidence="1">
    <location>
        <begin position="24"/>
        <end position="245"/>
    </location>
</feature>
<gene>
    <name evidence="2" type="ORF">GCM10017655_02010</name>
</gene>
<organism evidence="2 3">
    <name type="scientific">Pseudomonas turukhanskensis</name>
    <dbReference type="NCBI Taxonomy" id="1806536"/>
    <lineage>
        <taxon>Bacteria</taxon>
        <taxon>Pseudomonadati</taxon>
        <taxon>Pseudomonadota</taxon>
        <taxon>Gammaproteobacteria</taxon>
        <taxon>Pseudomonadales</taxon>
        <taxon>Pseudomonadaceae</taxon>
        <taxon>Pseudomonas</taxon>
    </lineage>
</organism>
<proteinExistence type="predicted"/>
<evidence type="ECO:0000313" key="3">
    <source>
        <dbReference type="Proteomes" id="UP001143328"/>
    </source>
</evidence>
<reference evidence="2" key="1">
    <citation type="journal article" date="2014" name="Int. J. Syst. Evol. Microbiol.">
        <title>Complete genome sequence of Corynebacterium casei LMG S-19264T (=DSM 44701T), isolated from a smear-ripened cheese.</title>
        <authorList>
            <consortium name="US DOE Joint Genome Institute (JGI-PGF)"/>
            <person name="Walter F."/>
            <person name="Albersmeier A."/>
            <person name="Kalinowski J."/>
            <person name="Ruckert C."/>
        </authorList>
    </citation>
    <scope>NUCLEOTIDE SEQUENCE</scope>
    <source>
        <strain evidence="2">VKM B-2935</strain>
    </source>
</reference>
<sequence length="245" mass="26746">MRIALALLLITAFLGGCSSPASKDPNGTWINQAAIDAASQGGNLREALLAYGPNLEWTIDATRQTAKVSNGFELDEGQLVGEPDGQWRVDFYGDYHEQLNVENNLMRQAESKTGPEQRFQRSTLKLPLGAPPGSSFEQALYTAYLGGTWKITKGPGVKGLVLFHPDGQVEGLPGADRYALCLAGDCAAMSGENDSLWLQLGNKGNVWLFKREGERLEIFQAVNQAQVDEMPEYLPGVTTWVLEKN</sequence>
<accession>A0A9W6K460</accession>
<name>A0A9W6K460_9PSED</name>
<feature type="signal peptide" evidence="1">
    <location>
        <begin position="1"/>
        <end position="23"/>
    </location>
</feature>
<comment type="caution">
    <text evidence="2">The sequence shown here is derived from an EMBL/GenBank/DDBJ whole genome shotgun (WGS) entry which is preliminary data.</text>
</comment>
<dbReference type="Proteomes" id="UP001143328">
    <property type="component" value="Unassembled WGS sequence"/>
</dbReference>
<dbReference type="EMBL" id="BSFN01000001">
    <property type="protein sequence ID" value="GLK87139.1"/>
    <property type="molecule type" value="Genomic_DNA"/>
</dbReference>
<reference evidence="2" key="2">
    <citation type="submission" date="2023-01" db="EMBL/GenBank/DDBJ databases">
        <authorList>
            <person name="Sun Q."/>
            <person name="Evtushenko L."/>
        </authorList>
    </citation>
    <scope>NUCLEOTIDE SEQUENCE</scope>
    <source>
        <strain evidence="2">VKM B-2935</strain>
    </source>
</reference>
<dbReference type="PROSITE" id="PS51257">
    <property type="entry name" value="PROKAR_LIPOPROTEIN"/>
    <property type="match status" value="1"/>
</dbReference>
<keyword evidence="2" id="KW-0449">Lipoprotein</keyword>
<keyword evidence="1" id="KW-0732">Signal</keyword>
<protein>
    <submittedName>
        <fullName evidence="2">Lipoprotein</fullName>
    </submittedName>
</protein>
<dbReference type="AlphaFoldDB" id="A0A9W6K460"/>
<evidence type="ECO:0000313" key="2">
    <source>
        <dbReference type="EMBL" id="GLK87139.1"/>
    </source>
</evidence>
<dbReference type="RefSeq" id="WP_271193356.1">
    <property type="nucleotide sequence ID" value="NZ_BSFN01000001.1"/>
</dbReference>
<keyword evidence="3" id="KW-1185">Reference proteome</keyword>